<dbReference type="STRING" id="665467.SAMN02982931_04207"/>
<accession>A0A1G6E6Z8</accession>
<dbReference type="InterPro" id="IPR029058">
    <property type="entry name" value="AB_hydrolase_fold"/>
</dbReference>
<protein>
    <recommendedName>
        <fullName evidence="4">Thioesterase domain-containing protein</fullName>
    </recommendedName>
</protein>
<evidence type="ECO:0000313" key="3">
    <source>
        <dbReference type="Proteomes" id="UP000199071"/>
    </source>
</evidence>
<proteinExistence type="predicted"/>
<dbReference type="Gene3D" id="3.40.50.1820">
    <property type="entry name" value="alpha/beta hydrolase"/>
    <property type="match status" value="1"/>
</dbReference>
<feature type="chain" id="PRO_5011746499" description="Thioesterase domain-containing protein" evidence="1">
    <location>
        <begin position="26"/>
        <end position="217"/>
    </location>
</feature>
<keyword evidence="3" id="KW-1185">Reference proteome</keyword>
<dbReference type="AlphaFoldDB" id="A0A1G6E6Z8"/>
<feature type="signal peptide" evidence="1">
    <location>
        <begin position="1"/>
        <end position="25"/>
    </location>
</feature>
<evidence type="ECO:0000313" key="2">
    <source>
        <dbReference type="EMBL" id="SDB53183.1"/>
    </source>
</evidence>
<gene>
    <name evidence="2" type="ORF">SAMN02982931_04207</name>
</gene>
<reference evidence="2 3" key="1">
    <citation type="submission" date="2016-10" db="EMBL/GenBank/DDBJ databases">
        <authorList>
            <person name="de Groot N.N."/>
        </authorList>
    </citation>
    <scope>NUCLEOTIDE SEQUENCE [LARGE SCALE GENOMIC DNA]</scope>
    <source>
        <strain evidence="2 3">ATCC 35022</strain>
    </source>
</reference>
<evidence type="ECO:0008006" key="4">
    <source>
        <dbReference type="Google" id="ProtNLM"/>
    </source>
</evidence>
<keyword evidence="1" id="KW-0732">Signal</keyword>
<sequence>MRRLTCFGMVGFLGLAIAFGNLAQAAPTAVPKTSEIVTVSPLPVAARAERGSVFFLRGLLNVFSRGMDRLSNKLEAKGIQSRVTNYSHWQQFAVLLVSNYRTDKSLAPVVIVGHSLGADAAVNMGNYLATRGVPVRLIVLFDAVDGASKPGAGIAEVVNYYKSDGVGKVVKVLPSFTGKLVNIDVSDRKDIDHLNIDKASSLHDEVIANVVSIFGKL</sequence>
<dbReference type="Proteomes" id="UP000199071">
    <property type="component" value="Unassembled WGS sequence"/>
</dbReference>
<dbReference type="SUPFAM" id="SSF53474">
    <property type="entry name" value="alpha/beta-Hydrolases"/>
    <property type="match status" value="1"/>
</dbReference>
<name>A0A1G6E6Z8_9HYPH</name>
<dbReference type="RefSeq" id="WP_348377045.1">
    <property type="nucleotide sequence ID" value="NZ_JBDWOM010000062.1"/>
</dbReference>
<organism evidence="2 3">
    <name type="scientific">Bauldia litoralis</name>
    <dbReference type="NCBI Taxonomy" id="665467"/>
    <lineage>
        <taxon>Bacteria</taxon>
        <taxon>Pseudomonadati</taxon>
        <taxon>Pseudomonadota</taxon>
        <taxon>Alphaproteobacteria</taxon>
        <taxon>Hyphomicrobiales</taxon>
        <taxon>Kaistiaceae</taxon>
        <taxon>Bauldia</taxon>
    </lineage>
</organism>
<evidence type="ECO:0000256" key="1">
    <source>
        <dbReference type="SAM" id="SignalP"/>
    </source>
</evidence>
<dbReference type="EMBL" id="FMXQ01000010">
    <property type="protein sequence ID" value="SDB53183.1"/>
    <property type="molecule type" value="Genomic_DNA"/>
</dbReference>